<evidence type="ECO:0000313" key="9">
    <source>
        <dbReference type="Proteomes" id="UP000076881"/>
    </source>
</evidence>
<dbReference type="InterPro" id="IPR056002">
    <property type="entry name" value="DUF7580"/>
</dbReference>
<feature type="domain" description="Peptidase S8/S53" evidence="6">
    <location>
        <begin position="382"/>
        <end position="603"/>
    </location>
</feature>
<evidence type="ECO:0000256" key="3">
    <source>
        <dbReference type="ARBA" id="ARBA00022801"/>
    </source>
</evidence>
<dbReference type="Pfam" id="PF24476">
    <property type="entry name" value="DUF7580"/>
    <property type="match status" value="1"/>
</dbReference>
<name>A0A168G8F1_CORDF</name>
<gene>
    <name evidence="8" type="ORF">LEL_05850</name>
</gene>
<proteinExistence type="inferred from homology"/>
<dbReference type="PROSITE" id="PS00138">
    <property type="entry name" value="SUBTILASE_SER"/>
    <property type="match status" value="1"/>
</dbReference>
<dbReference type="InterPro" id="IPR023828">
    <property type="entry name" value="Peptidase_S8_Ser-AS"/>
</dbReference>
<keyword evidence="9" id="KW-1185">Reference proteome</keyword>
<dbReference type="InterPro" id="IPR036852">
    <property type="entry name" value="Peptidase_S8/S53_dom_sf"/>
</dbReference>
<evidence type="ECO:0000259" key="7">
    <source>
        <dbReference type="Pfam" id="PF24476"/>
    </source>
</evidence>
<keyword evidence="4 5" id="KW-0720">Serine protease</keyword>
<reference evidence="8 9" key="1">
    <citation type="journal article" date="2016" name="Genome Biol. Evol.">
        <title>Divergent and convergent evolution of fungal pathogenicity.</title>
        <authorList>
            <person name="Shang Y."/>
            <person name="Xiao G."/>
            <person name="Zheng P."/>
            <person name="Cen K."/>
            <person name="Zhan S."/>
            <person name="Wang C."/>
        </authorList>
    </citation>
    <scope>NUCLEOTIDE SEQUENCE [LARGE SCALE GENOMIC DNA]</scope>
    <source>
        <strain evidence="8 9">RCEF 1005</strain>
    </source>
</reference>
<dbReference type="Gene3D" id="3.40.50.200">
    <property type="entry name" value="Peptidase S8/S53 domain"/>
    <property type="match status" value="1"/>
</dbReference>
<dbReference type="SUPFAM" id="SSF52743">
    <property type="entry name" value="Subtilisin-like"/>
    <property type="match status" value="1"/>
</dbReference>
<dbReference type="GO" id="GO:0004252">
    <property type="term" value="F:serine-type endopeptidase activity"/>
    <property type="evidence" value="ECO:0007669"/>
    <property type="project" value="UniProtKB-UniRule"/>
</dbReference>
<feature type="domain" description="DUF7580" evidence="7">
    <location>
        <begin position="16"/>
        <end position="273"/>
    </location>
</feature>
<dbReference type="PANTHER" id="PTHR43806">
    <property type="entry name" value="PEPTIDASE S8"/>
    <property type="match status" value="1"/>
</dbReference>
<dbReference type="Proteomes" id="UP000076881">
    <property type="component" value="Unassembled WGS sequence"/>
</dbReference>
<keyword evidence="3 5" id="KW-0378">Hydrolase</keyword>
<dbReference type="InterPro" id="IPR015500">
    <property type="entry name" value="Peptidase_S8_subtilisin-rel"/>
</dbReference>
<comment type="caution">
    <text evidence="8">The sequence shown here is derived from an EMBL/GenBank/DDBJ whole genome shotgun (WGS) entry which is preliminary data.</text>
</comment>
<dbReference type="EMBL" id="AZHF01000004">
    <property type="protein sequence ID" value="OAA76166.1"/>
    <property type="molecule type" value="Genomic_DNA"/>
</dbReference>
<feature type="active site" description="Charge relay system" evidence="5">
    <location>
        <position position="588"/>
    </location>
</feature>
<dbReference type="Pfam" id="PF00082">
    <property type="entry name" value="Peptidase_S8"/>
    <property type="match status" value="1"/>
</dbReference>
<evidence type="ECO:0000259" key="6">
    <source>
        <dbReference type="Pfam" id="PF00082"/>
    </source>
</evidence>
<evidence type="ECO:0000256" key="4">
    <source>
        <dbReference type="ARBA" id="ARBA00022825"/>
    </source>
</evidence>
<evidence type="ECO:0000256" key="1">
    <source>
        <dbReference type="ARBA" id="ARBA00011073"/>
    </source>
</evidence>
<feature type="active site" description="Charge relay system" evidence="5">
    <location>
        <position position="429"/>
    </location>
</feature>
<organism evidence="8 9">
    <name type="scientific">Akanthomyces lecanii RCEF 1005</name>
    <dbReference type="NCBI Taxonomy" id="1081108"/>
    <lineage>
        <taxon>Eukaryota</taxon>
        <taxon>Fungi</taxon>
        <taxon>Dikarya</taxon>
        <taxon>Ascomycota</taxon>
        <taxon>Pezizomycotina</taxon>
        <taxon>Sordariomycetes</taxon>
        <taxon>Hypocreomycetidae</taxon>
        <taxon>Hypocreales</taxon>
        <taxon>Cordycipitaceae</taxon>
        <taxon>Akanthomyces</taxon>
        <taxon>Cordyceps confragosa</taxon>
    </lineage>
</organism>
<dbReference type="AlphaFoldDB" id="A0A168G8F1"/>
<dbReference type="PRINTS" id="PR00723">
    <property type="entry name" value="SUBTILISIN"/>
</dbReference>
<dbReference type="STRING" id="1081108.A0A168G8F1"/>
<dbReference type="GO" id="GO:0006508">
    <property type="term" value="P:proteolysis"/>
    <property type="evidence" value="ECO:0007669"/>
    <property type="project" value="UniProtKB-KW"/>
</dbReference>
<sequence>MSVEDPRYAIDHLLEDDIHHSLETLHKALRKQFRDCKNGHLLNLKLDGFFHERNDSSNSCFDLFISAQHYCHPPTWVRMKAAFIRQLKQPLSDRALCSRISSAAERRLSVNMHLQQTQVRSPHSTAPEPRDTKNISRYMIALGPDGPATTIAPMRSLAQVFKLPNDSKQFTNRIKSRLCFNLALSFFYLSSKHWQTVRWCSGSDLEPQIYFSRDPATGDLANITEALVSCHLDNEELSQEELELNGDMQLLHLAKVLMEVQLQEKIGLKHGPKRMSLEKFRIKLIELAASTPYFTHRDNDFRLNGYKAFLSFVMEKIIEPLRAWAGVPCVAAEKLEEVVIWPSLGKSRCTDRIQRKKTVNSRKYLENIVDSHGAPEAPHLRRNIRVAIIDSGVSKEDLFIKQYMKRGSIAQMRNFTSPDINDCEDSSGHGTAVTKILLEVAPHVEVYIAKVTNTLEISSFGALCIAQAVNYAVQMWDVDIINMSLGLDAKEQDIDEALRHALQAELTSTSGKIVVAAAGTNRGANETPAWPGIMLGVIAIHATDGFGKLVNFNPPTQGIRFGTMGLNVKVEEESLNGDFEEFFVSGTSYATPVAAGFAANILEIVRHRFPDLTEARKMKAYSGACMEKIFGEMSVSVGDCKFVQPWSFWKHVVDGKCEWRGNFFPEEDEENIIELLGMMF</sequence>
<dbReference type="OrthoDB" id="206201at2759"/>
<feature type="active site" description="Charge relay system" evidence="5">
    <location>
        <position position="390"/>
    </location>
</feature>
<protein>
    <submittedName>
        <fullName evidence="8">Peptidase S8/S53, subtilisin/kexin/sedolisin</fullName>
    </submittedName>
</protein>
<evidence type="ECO:0000313" key="8">
    <source>
        <dbReference type="EMBL" id="OAA76166.1"/>
    </source>
</evidence>
<dbReference type="CDD" id="cd00306">
    <property type="entry name" value="Peptidases_S8_S53"/>
    <property type="match status" value="1"/>
</dbReference>
<evidence type="ECO:0000256" key="5">
    <source>
        <dbReference type="PROSITE-ProRule" id="PRU01240"/>
    </source>
</evidence>
<dbReference type="PROSITE" id="PS51892">
    <property type="entry name" value="SUBTILASE"/>
    <property type="match status" value="1"/>
</dbReference>
<dbReference type="InterPro" id="IPR050131">
    <property type="entry name" value="Peptidase_S8_subtilisin-like"/>
</dbReference>
<dbReference type="InterPro" id="IPR000209">
    <property type="entry name" value="Peptidase_S8/S53_dom"/>
</dbReference>
<evidence type="ECO:0000256" key="2">
    <source>
        <dbReference type="ARBA" id="ARBA00022670"/>
    </source>
</evidence>
<accession>A0A168G8F1</accession>
<keyword evidence="2 5" id="KW-0645">Protease</keyword>
<comment type="similarity">
    <text evidence="1 5">Belongs to the peptidase S8 family.</text>
</comment>
<dbReference type="PANTHER" id="PTHR43806:SF11">
    <property type="entry name" value="CEREVISIN-RELATED"/>
    <property type="match status" value="1"/>
</dbReference>